<name>A0A5J4QVU8_9ZZZZ</name>
<protein>
    <submittedName>
        <fullName evidence="1">Beta-glucuronidase</fullName>
        <ecNumber evidence="1">3.2.1.31</ecNumber>
    </submittedName>
</protein>
<comment type="caution">
    <text evidence="1">The sequence shown here is derived from an EMBL/GenBank/DDBJ whole genome shotgun (WGS) entry which is preliminary data.</text>
</comment>
<feature type="non-terminal residue" evidence="1">
    <location>
        <position position="1"/>
    </location>
</feature>
<dbReference type="EC" id="3.2.1.31" evidence="1"/>
<evidence type="ECO:0000313" key="1">
    <source>
        <dbReference type="EMBL" id="KAA6324633.1"/>
    </source>
</evidence>
<dbReference type="GO" id="GO:0004566">
    <property type="term" value="F:beta-glucuronidase activity"/>
    <property type="evidence" value="ECO:0007669"/>
    <property type="project" value="UniProtKB-EC"/>
</dbReference>
<dbReference type="EMBL" id="SNRY01002533">
    <property type="protein sequence ID" value="KAA6324633.1"/>
    <property type="molecule type" value="Genomic_DNA"/>
</dbReference>
<organism evidence="1">
    <name type="scientific">termite gut metagenome</name>
    <dbReference type="NCBI Taxonomy" id="433724"/>
    <lineage>
        <taxon>unclassified sequences</taxon>
        <taxon>metagenomes</taxon>
        <taxon>organismal metagenomes</taxon>
    </lineage>
</organism>
<gene>
    <name evidence="1" type="ORF">EZS27_026064</name>
</gene>
<proteinExistence type="predicted"/>
<dbReference type="AlphaFoldDB" id="A0A5J4QVU8"/>
<sequence>MSQRGFSAAVYTQTTDVEGEVNGLITYDRKEIKIEEERVRKVNQEVRNSIIK</sequence>
<keyword evidence="1" id="KW-0326">Glycosidase</keyword>
<accession>A0A5J4QVU8</accession>
<reference evidence="1" key="1">
    <citation type="submission" date="2019-03" db="EMBL/GenBank/DDBJ databases">
        <title>Single cell metagenomics reveals metabolic interactions within the superorganism composed of flagellate Streblomastix strix and complex community of Bacteroidetes bacteria on its surface.</title>
        <authorList>
            <person name="Treitli S.C."/>
            <person name="Kolisko M."/>
            <person name="Husnik F."/>
            <person name="Keeling P."/>
            <person name="Hampl V."/>
        </authorList>
    </citation>
    <scope>NUCLEOTIDE SEQUENCE</scope>
    <source>
        <strain evidence="1">STM</strain>
    </source>
</reference>
<keyword evidence="1" id="KW-0378">Hydrolase</keyword>